<evidence type="ECO:0000256" key="6">
    <source>
        <dbReference type="PROSITE-ProRule" id="PRU00221"/>
    </source>
</evidence>
<comment type="caution">
    <text evidence="7">The sequence shown here is derived from an EMBL/GenBank/DDBJ whole genome shotgun (WGS) entry which is preliminary data.</text>
</comment>
<keyword evidence="4" id="KW-0677">Repeat</keyword>
<dbReference type="InterPro" id="IPR001680">
    <property type="entry name" value="WD40_rpt"/>
</dbReference>
<accession>A0AAD1XKQ9</accession>
<feature type="repeat" description="WD" evidence="6">
    <location>
        <begin position="109"/>
        <end position="150"/>
    </location>
</feature>
<keyword evidence="8" id="KW-1185">Reference proteome</keyword>
<gene>
    <name evidence="7" type="ORF">ECRASSUSDP1_LOCUS15872</name>
</gene>
<evidence type="ECO:0000313" key="7">
    <source>
        <dbReference type="EMBL" id="CAI2374518.1"/>
    </source>
</evidence>
<keyword evidence="5" id="KW-0539">Nucleus</keyword>
<dbReference type="InterPro" id="IPR036322">
    <property type="entry name" value="WD40_repeat_dom_sf"/>
</dbReference>
<dbReference type="GO" id="GO:0016070">
    <property type="term" value="P:RNA metabolic process"/>
    <property type="evidence" value="ECO:0007669"/>
    <property type="project" value="UniProtKB-ARBA"/>
</dbReference>
<dbReference type="Gene3D" id="2.130.10.10">
    <property type="entry name" value="YVTN repeat-like/Quinoprotein amine dehydrogenase"/>
    <property type="match status" value="1"/>
</dbReference>
<evidence type="ECO:0000256" key="5">
    <source>
        <dbReference type="ARBA" id="ARBA00023242"/>
    </source>
</evidence>
<evidence type="ECO:0000256" key="4">
    <source>
        <dbReference type="ARBA" id="ARBA00022737"/>
    </source>
</evidence>
<dbReference type="GO" id="GO:0003682">
    <property type="term" value="F:chromatin binding"/>
    <property type="evidence" value="ECO:0007669"/>
    <property type="project" value="TreeGrafter"/>
</dbReference>
<dbReference type="PANTHER" id="PTHR19861">
    <property type="entry name" value="WD40 REPEAT PROTEIN SWD2"/>
    <property type="match status" value="1"/>
</dbReference>
<organism evidence="7 8">
    <name type="scientific">Euplotes crassus</name>
    <dbReference type="NCBI Taxonomy" id="5936"/>
    <lineage>
        <taxon>Eukaryota</taxon>
        <taxon>Sar</taxon>
        <taxon>Alveolata</taxon>
        <taxon>Ciliophora</taxon>
        <taxon>Intramacronucleata</taxon>
        <taxon>Spirotrichea</taxon>
        <taxon>Hypotrichia</taxon>
        <taxon>Euplotida</taxon>
        <taxon>Euplotidae</taxon>
        <taxon>Moneuplotes</taxon>
    </lineage>
</organism>
<reference evidence="7" key="1">
    <citation type="submission" date="2023-07" db="EMBL/GenBank/DDBJ databases">
        <authorList>
            <consortium name="AG Swart"/>
            <person name="Singh M."/>
            <person name="Singh A."/>
            <person name="Seah K."/>
            <person name="Emmerich C."/>
        </authorList>
    </citation>
    <scope>NUCLEOTIDE SEQUENCE</scope>
    <source>
        <strain evidence="7">DP1</strain>
    </source>
</reference>
<dbReference type="SMART" id="SM00320">
    <property type="entry name" value="WD40"/>
    <property type="match status" value="3"/>
</dbReference>
<dbReference type="Proteomes" id="UP001295684">
    <property type="component" value="Unassembled WGS sequence"/>
</dbReference>
<dbReference type="PANTHER" id="PTHR19861:SF0">
    <property type="entry name" value="WD REPEAT-CONTAINING PROTEIN 82"/>
    <property type="match status" value="1"/>
</dbReference>
<dbReference type="EMBL" id="CAMPGE010015928">
    <property type="protein sequence ID" value="CAI2374518.1"/>
    <property type="molecule type" value="Genomic_DNA"/>
</dbReference>
<feature type="repeat" description="WD" evidence="6">
    <location>
        <begin position="21"/>
        <end position="62"/>
    </location>
</feature>
<comment type="similarity">
    <text evidence="2">Belongs to the WD repeat SWD2 family.</text>
</comment>
<evidence type="ECO:0000256" key="1">
    <source>
        <dbReference type="ARBA" id="ARBA00004123"/>
    </source>
</evidence>
<protein>
    <submittedName>
        <fullName evidence="7">Uncharacterized protein</fullName>
    </submittedName>
</protein>
<evidence type="ECO:0000313" key="8">
    <source>
        <dbReference type="Proteomes" id="UP001295684"/>
    </source>
</evidence>
<dbReference type="PROSITE" id="PS50294">
    <property type="entry name" value="WD_REPEATS_REGION"/>
    <property type="match status" value="1"/>
</dbReference>
<comment type="subcellular location">
    <subcellularLocation>
        <location evidence="1">Nucleus</location>
    </subcellularLocation>
</comment>
<evidence type="ECO:0000256" key="2">
    <source>
        <dbReference type="ARBA" id="ARBA00005616"/>
    </source>
</evidence>
<keyword evidence="3 6" id="KW-0853">WD repeat</keyword>
<sequence length="330" mass="37697">MENTFTINKTVLKKFKSSKVFKDHKEEVNSLDISRCGNYLVSCSTDGKIHLYDLQQGDKINSYLIEDSKELGNIKFTNHSKTVLLSTYEKEAYSIIYLSLHDNVVLAKFLGENTRILSIDTSPLDSKFVTSTTNEEARVWDYNSTDLIAVFRECKATCIDNTGKVLACSHNPPVGEERHIYLYNIEEDEYEYPFSTLSINHHPNNFVIKFMKFSYNGKYLLCIDEIHSVFIVDAFDGGIINKLIEPSRQSTPTPVVADFSPCSKHIVFGMNNRVAFWNWVDNEETTLSGTHVKEINDIRCNPEYFCVVSACQNIILWSLDTTEVDDAPEK</sequence>
<dbReference type="AlphaFoldDB" id="A0AAD1XKQ9"/>
<dbReference type="SUPFAM" id="SSF50978">
    <property type="entry name" value="WD40 repeat-like"/>
    <property type="match status" value="1"/>
</dbReference>
<dbReference type="Pfam" id="PF00400">
    <property type="entry name" value="WD40"/>
    <property type="match status" value="1"/>
</dbReference>
<dbReference type="InterPro" id="IPR015943">
    <property type="entry name" value="WD40/YVTN_repeat-like_dom_sf"/>
</dbReference>
<proteinExistence type="inferred from homology"/>
<dbReference type="InterPro" id="IPR037867">
    <property type="entry name" value="Swd2/WDR82"/>
</dbReference>
<dbReference type="GO" id="GO:0048188">
    <property type="term" value="C:Set1C/COMPASS complex"/>
    <property type="evidence" value="ECO:0007669"/>
    <property type="project" value="TreeGrafter"/>
</dbReference>
<evidence type="ECO:0000256" key="3">
    <source>
        <dbReference type="ARBA" id="ARBA00022574"/>
    </source>
</evidence>
<dbReference type="PROSITE" id="PS50082">
    <property type="entry name" value="WD_REPEATS_2"/>
    <property type="match status" value="2"/>
</dbReference>
<name>A0AAD1XKQ9_EUPCR</name>